<evidence type="ECO:0000256" key="2">
    <source>
        <dbReference type="ARBA" id="ARBA00006555"/>
    </source>
</evidence>
<evidence type="ECO:0000256" key="6">
    <source>
        <dbReference type="ARBA" id="ARBA00022692"/>
    </source>
</evidence>
<dbReference type="PROSITE" id="PS52015">
    <property type="entry name" value="TONB_CTD"/>
    <property type="match status" value="1"/>
</dbReference>
<evidence type="ECO:0000256" key="1">
    <source>
        <dbReference type="ARBA" id="ARBA00004383"/>
    </source>
</evidence>
<dbReference type="NCBIfam" id="TIGR01352">
    <property type="entry name" value="tonB_Cterm"/>
    <property type="match status" value="1"/>
</dbReference>
<evidence type="ECO:0000256" key="7">
    <source>
        <dbReference type="ARBA" id="ARBA00022927"/>
    </source>
</evidence>
<dbReference type="GO" id="GO:0055085">
    <property type="term" value="P:transmembrane transport"/>
    <property type="evidence" value="ECO:0007669"/>
    <property type="project" value="InterPro"/>
</dbReference>
<dbReference type="SUPFAM" id="SSF74653">
    <property type="entry name" value="TolA/TonB C-terminal domain"/>
    <property type="match status" value="1"/>
</dbReference>
<dbReference type="InterPro" id="IPR037682">
    <property type="entry name" value="TonB_C"/>
</dbReference>
<keyword evidence="8" id="KW-1133">Transmembrane helix</keyword>
<keyword evidence="5" id="KW-0997">Cell inner membrane</keyword>
<dbReference type="GO" id="GO:0031992">
    <property type="term" value="F:energy transducer activity"/>
    <property type="evidence" value="ECO:0007669"/>
    <property type="project" value="TreeGrafter"/>
</dbReference>
<evidence type="ECO:0000313" key="12">
    <source>
        <dbReference type="Proteomes" id="UP000215539"/>
    </source>
</evidence>
<evidence type="ECO:0000256" key="5">
    <source>
        <dbReference type="ARBA" id="ARBA00022519"/>
    </source>
</evidence>
<feature type="domain" description="TonB C-terminal" evidence="10">
    <location>
        <begin position="72"/>
        <end position="167"/>
    </location>
</feature>
<dbReference type="Gene3D" id="3.30.1150.10">
    <property type="match status" value="1"/>
</dbReference>
<dbReference type="GO" id="GO:0015031">
    <property type="term" value="P:protein transport"/>
    <property type="evidence" value="ECO:0007669"/>
    <property type="project" value="UniProtKB-KW"/>
</dbReference>
<dbReference type="PANTHER" id="PTHR33446:SF2">
    <property type="entry name" value="PROTEIN TONB"/>
    <property type="match status" value="1"/>
</dbReference>
<keyword evidence="7" id="KW-0653">Protein transport</keyword>
<dbReference type="RefSeq" id="WP_231909887.1">
    <property type="nucleotide sequence ID" value="NZ_CP014227.1"/>
</dbReference>
<dbReference type="AlphaFoldDB" id="A0AAX2GZT9"/>
<dbReference type="PANTHER" id="PTHR33446">
    <property type="entry name" value="PROTEIN TONB-RELATED"/>
    <property type="match status" value="1"/>
</dbReference>
<keyword evidence="9" id="KW-0472">Membrane</keyword>
<accession>A0AAX2GZT9</accession>
<dbReference type="Proteomes" id="UP000215539">
    <property type="component" value="Chromosome 1"/>
</dbReference>
<evidence type="ECO:0000256" key="8">
    <source>
        <dbReference type="ARBA" id="ARBA00022989"/>
    </source>
</evidence>
<reference evidence="11 12" key="1">
    <citation type="submission" date="2017-06" db="EMBL/GenBank/DDBJ databases">
        <authorList>
            <consortium name="Pathogen Informatics"/>
        </authorList>
    </citation>
    <scope>NUCLEOTIDE SEQUENCE [LARGE SCALE GENOMIC DNA]</scope>
    <source>
        <strain evidence="11 12">NCTC12947</strain>
    </source>
</reference>
<evidence type="ECO:0000256" key="3">
    <source>
        <dbReference type="ARBA" id="ARBA00022448"/>
    </source>
</evidence>
<comment type="subcellular location">
    <subcellularLocation>
        <location evidence="1">Cell inner membrane</location>
        <topology evidence="1">Single-pass membrane protein</topology>
        <orientation evidence="1">Periplasmic side</orientation>
    </subcellularLocation>
</comment>
<keyword evidence="6" id="KW-0812">Transmembrane</keyword>
<name>A0AAX2GZT9_9FLAO</name>
<evidence type="ECO:0000256" key="9">
    <source>
        <dbReference type="ARBA" id="ARBA00023136"/>
    </source>
</evidence>
<keyword evidence="3" id="KW-0813">Transport</keyword>
<proteinExistence type="inferred from homology"/>
<dbReference type="EMBL" id="LT906449">
    <property type="protein sequence ID" value="SNV13605.1"/>
    <property type="molecule type" value="Genomic_DNA"/>
</dbReference>
<evidence type="ECO:0000259" key="10">
    <source>
        <dbReference type="PROSITE" id="PS52015"/>
    </source>
</evidence>
<dbReference type="Pfam" id="PF03544">
    <property type="entry name" value="TonB_C"/>
    <property type="match status" value="1"/>
</dbReference>
<dbReference type="InterPro" id="IPR006260">
    <property type="entry name" value="TonB/TolA_C"/>
</dbReference>
<dbReference type="GO" id="GO:0098797">
    <property type="term" value="C:plasma membrane protein complex"/>
    <property type="evidence" value="ECO:0007669"/>
    <property type="project" value="TreeGrafter"/>
</dbReference>
<organism evidence="11 12">
    <name type="scientific">Capnocytophaga haemolytica</name>
    <dbReference type="NCBI Taxonomy" id="45243"/>
    <lineage>
        <taxon>Bacteria</taxon>
        <taxon>Pseudomonadati</taxon>
        <taxon>Bacteroidota</taxon>
        <taxon>Flavobacteriia</taxon>
        <taxon>Flavobacteriales</taxon>
        <taxon>Flavobacteriaceae</taxon>
        <taxon>Capnocytophaga</taxon>
    </lineage>
</organism>
<dbReference type="InterPro" id="IPR051045">
    <property type="entry name" value="TonB-dependent_transducer"/>
</dbReference>
<evidence type="ECO:0000313" key="11">
    <source>
        <dbReference type="EMBL" id="SNV13605.1"/>
    </source>
</evidence>
<sequence length="168" mass="18942">MRIAITIVALVVCMLGYGQKRKGAGKKPTQSSKVRSIPEIVVEEEMFSFSVVDEKPMFEACKDVDKQEQTKCFKEQLNKHVIAHFHYPEAAVKAGIQGSVRLVFRVNPDGSVTIVELRGPHPLLEQEVRHIIEALPKFIPGKLYGKPVPVIFDYPISFRLQSPEVKDE</sequence>
<keyword evidence="4" id="KW-1003">Cell membrane</keyword>
<gene>
    <name evidence="11" type="ORF">SAMEA44541418_01750</name>
</gene>
<comment type="similarity">
    <text evidence="2">Belongs to the TonB family.</text>
</comment>
<evidence type="ECO:0000256" key="4">
    <source>
        <dbReference type="ARBA" id="ARBA00022475"/>
    </source>
</evidence>
<protein>
    <submittedName>
        <fullName evidence="11">TonB family C-terminal domain</fullName>
    </submittedName>
</protein>